<evidence type="ECO:0000256" key="7">
    <source>
        <dbReference type="ARBA" id="ARBA00023180"/>
    </source>
</evidence>
<dbReference type="Pfam" id="PF25342">
    <property type="entry name" value="GT_PLOD"/>
    <property type="match status" value="1"/>
</dbReference>
<dbReference type="AlphaFoldDB" id="A0A653D1B0"/>
<keyword evidence="11" id="KW-1185">Reference proteome</keyword>
<dbReference type="Proteomes" id="UP000410492">
    <property type="component" value="Unassembled WGS sequence"/>
</dbReference>
<organism evidence="10 11">
    <name type="scientific">Callosobruchus maculatus</name>
    <name type="common">Southern cowpea weevil</name>
    <name type="synonym">Pulse bruchid</name>
    <dbReference type="NCBI Taxonomy" id="64391"/>
    <lineage>
        <taxon>Eukaryota</taxon>
        <taxon>Metazoa</taxon>
        <taxon>Ecdysozoa</taxon>
        <taxon>Arthropoda</taxon>
        <taxon>Hexapoda</taxon>
        <taxon>Insecta</taxon>
        <taxon>Pterygota</taxon>
        <taxon>Neoptera</taxon>
        <taxon>Endopterygota</taxon>
        <taxon>Coleoptera</taxon>
        <taxon>Polyphaga</taxon>
        <taxon>Cucujiformia</taxon>
        <taxon>Chrysomeloidea</taxon>
        <taxon>Chrysomelidae</taxon>
        <taxon>Bruchinae</taxon>
        <taxon>Bruchini</taxon>
        <taxon>Callosobruchus</taxon>
    </lineage>
</organism>
<feature type="signal peptide" evidence="8">
    <location>
        <begin position="1"/>
        <end position="27"/>
    </location>
</feature>
<dbReference type="InterPro" id="IPR005123">
    <property type="entry name" value="Oxoglu/Fe-dep_dioxygenase_dom"/>
</dbReference>
<evidence type="ECO:0000256" key="3">
    <source>
        <dbReference type="ARBA" id="ARBA00022729"/>
    </source>
</evidence>
<evidence type="ECO:0000256" key="1">
    <source>
        <dbReference type="ARBA" id="ARBA00001961"/>
    </source>
</evidence>
<proteinExistence type="predicted"/>
<evidence type="ECO:0000313" key="11">
    <source>
        <dbReference type="Proteomes" id="UP000410492"/>
    </source>
</evidence>
<keyword evidence="5" id="KW-0560">Oxidoreductase</keyword>
<gene>
    <name evidence="10" type="ORF">CALMAC_LOCUS13600</name>
</gene>
<dbReference type="PANTHER" id="PTHR10730">
    <property type="entry name" value="PROCOLLAGEN-LYSINE,2-OXOGLUTARATE 5-DIOXYGENASE/GLYCOSYLTRANSFERASE 25 FAMILY MEMBER"/>
    <property type="match status" value="1"/>
</dbReference>
<evidence type="ECO:0000256" key="8">
    <source>
        <dbReference type="SAM" id="SignalP"/>
    </source>
</evidence>
<dbReference type="OrthoDB" id="69177at2759"/>
<evidence type="ECO:0000256" key="6">
    <source>
        <dbReference type="ARBA" id="ARBA00023004"/>
    </source>
</evidence>
<dbReference type="InterPro" id="IPR044861">
    <property type="entry name" value="IPNS-like_FE2OG_OXY"/>
</dbReference>
<keyword evidence="2" id="KW-0479">Metal-binding</keyword>
<reference evidence="10 11" key="1">
    <citation type="submission" date="2019-01" db="EMBL/GenBank/DDBJ databases">
        <authorList>
            <person name="Sayadi A."/>
        </authorList>
    </citation>
    <scope>NUCLEOTIDE SEQUENCE [LARGE SCALE GENOMIC DNA]</scope>
</reference>
<dbReference type="EMBL" id="CAACVG010009718">
    <property type="protein sequence ID" value="VEN53968.1"/>
    <property type="molecule type" value="Genomic_DNA"/>
</dbReference>
<protein>
    <recommendedName>
        <fullName evidence="9">Fe2OG dioxygenase domain-containing protein</fullName>
    </recommendedName>
</protein>
<dbReference type="PROSITE" id="PS51471">
    <property type="entry name" value="FE2OG_OXY"/>
    <property type="match status" value="1"/>
</dbReference>
<accession>A0A653D1B0</accession>
<dbReference type="Pfam" id="PF03171">
    <property type="entry name" value="2OG-FeII_Oxy"/>
    <property type="match status" value="1"/>
</dbReference>
<dbReference type="GO" id="GO:0008475">
    <property type="term" value="F:procollagen-lysine 5-dioxygenase activity"/>
    <property type="evidence" value="ECO:0007669"/>
    <property type="project" value="TreeGrafter"/>
</dbReference>
<evidence type="ECO:0000256" key="2">
    <source>
        <dbReference type="ARBA" id="ARBA00022723"/>
    </source>
</evidence>
<dbReference type="Gene3D" id="2.60.120.620">
    <property type="entry name" value="q2cbj1_9rhob like domain"/>
    <property type="match status" value="1"/>
</dbReference>
<evidence type="ECO:0000256" key="5">
    <source>
        <dbReference type="ARBA" id="ARBA00023002"/>
    </source>
</evidence>
<keyword evidence="3 8" id="KW-0732">Signal</keyword>
<keyword evidence="4" id="KW-0223">Dioxygenase</keyword>
<dbReference type="PANTHER" id="PTHR10730:SF45">
    <property type="entry name" value="PROCOLLAGEN-LYSINE,2-OXOGLUTARATE 5-DIOXYGENASE"/>
    <property type="match status" value="1"/>
</dbReference>
<keyword evidence="7" id="KW-0325">Glycoprotein</keyword>
<sequence>MLDVVLSMTPTLRFLVSFALLYHYVCCDTGFCDNSRGEVDCSEPAINNYVISKTDVILNAIFACDCLEKDEVLVYTVATEETDGYVRYLDSAKEFGIRPNVLGFGQEWKGGKDIRLRPGGGWKINLLKEALQKHKDETDKIVLFTDAYDVIFVNNLDEILKNFKATGAKVLFGAEPFCWPNPELAPMYPEVKEGKRFLNSGLYMGYVPEILKLLYRKTIEDEGDDQLYFTEAYLDETFRNSIKMKLDHTSTLFQNLHGASTEIEIYASESKEKKTPEKYVVKNYFTHTEPMIIHGNGFSKLTLNYLGNYVPNMWNSIEGCIKCKERTLNLTNKPAKNMPLVYLAIFIEMNTPFLEEGLQKVYNLDYPKERIHLFIHNAAKYHTSLVKNFTEKYAGDYLSFKQILPEDGTPEWTARDLSLDQSAAKNVDFYFSLDSVVHLDNPQTLRLLIEQNRTVVAPVLVRPGKAWSNFWGALTKDGFYARSKDYLDIVHNKKRGLWNVPFVTNAYLVRSSIIKRYDRSILTYNKPDTDPDMAFCRALRELNIFMHVSNRVDFGHLINADNFDVTRAEPEMYQIFDNEMDWEARYIHEEYQDNFAPGRVDKQPCPDVYWFPIVSRRFCNSLIAMMESYGKWSSGSSYDERLEGGYEAVPTRDIHMNQVGWEPHWLKFLQKYVRPLQEKVFLGYIHDPPRALMNFVVRYRPDEQPFLKPHHDSSTYTINIALNQVGVDYEGGGCRFIRYNCSVVDTIPGWIMMHPGRLTHWHEGLYVTKGTRYIMVAFVDP</sequence>
<evidence type="ECO:0000256" key="4">
    <source>
        <dbReference type="ARBA" id="ARBA00022964"/>
    </source>
</evidence>
<evidence type="ECO:0000313" key="10">
    <source>
        <dbReference type="EMBL" id="VEN53968.1"/>
    </source>
</evidence>
<name>A0A653D1B0_CALMS</name>
<feature type="domain" description="Fe2OG dioxygenase" evidence="9">
    <location>
        <begin position="687"/>
        <end position="781"/>
    </location>
</feature>
<dbReference type="InterPro" id="IPR050757">
    <property type="entry name" value="Collagen_mod_GT25"/>
</dbReference>
<comment type="cofactor">
    <cofactor evidence="1">
        <name>L-ascorbate</name>
        <dbReference type="ChEBI" id="CHEBI:38290"/>
    </cofactor>
</comment>
<dbReference type="GO" id="GO:0005783">
    <property type="term" value="C:endoplasmic reticulum"/>
    <property type="evidence" value="ECO:0007669"/>
    <property type="project" value="TreeGrafter"/>
</dbReference>
<dbReference type="GO" id="GO:0031418">
    <property type="term" value="F:L-ascorbic acid binding"/>
    <property type="evidence" value="ECO:0007669"/>
    <property type="project" value="InterPro"/>
</dbReference>
<evidence type="ECO:0000259" key="9">
    <source>
        <dbReference type="PROSITE" id="PS51471"/>
    </source>
</evidence>
<dbReference type="InterPro" id="IPR057589">
    <property type="entry name" value="GT_PLOD"/>
</dbReference>
<dbReference type="InterPro" id="IPR006620">
    <property type="entry name" value="Pro_4_hyd_alph"/>
</dbReference>
<dbReference type="SMART" id="SM00702">
    <property type="entry name" value="P4Hc"/>
    <property type="match status" value="1"/>
</dbReference>
<feature type="chain" id="PRO_5024815286" description="Fe2OG dioxygenase domain-containing protein" evidence="8">
    <location>
        <begin position="28"/>
        <end position="781"/>
    </location>
</feature>
<dbReference type="GO" id="GO:0005506">
    <property type="term" value="F:iron ion binding"/>
    <property type="evidence" value="ECO:0007669"/>
    <property type="project" value="InterPro"/>
</dbReference>
<keyword evidence="6" id="KW-0408">Iron</keyword>